<name>D2UXV4_NAEGR</name>
<gene>
    <name evidence="8" type="ORF">NAEGRDRAFT_61253</name>
</gene>
<dbReference type="VEuPathDB" id="AmoebaDB:NAEGRDRAFT_61253"/>
<evidence type="ECO:0000256" key="3">
    <source>
        <dbReference type="ARBA" id="ARBA00023015"/>
    </source>
</evidence>
<feature type="region of interest" description="Disordered" evidence="7">
    <location>
        <begin position="102"/>
        <end position="123"/>
    </location>
</feature>
<evidence type="ECO:0000256" key="1">
    <source>
        <dbReference type="ARBA" id="ARBA00004123"/>
    </source>
</evidence>
<dbReference type="InterPro" id="IPR022042">
    <property type="entry name" value="snRNA-activating_su3"/>
</dbReference>
<feature type="region of interest" description="Disordered" evidence="7">
    <location>
        <begin position="22"/>
        <end position="55"/>
    </location>
</feature>
<keyword evidence="4" id="KW-0238">DNA-binding</keyword>
<dbReference type="EMBL" id="GG738845">
    <property type="protein sequence ID" value="EFC50354.1"/>
    <property type="molecule type" value="Genomic_DNA"/>
</dbReference>
<dbReference type="GO" id="GO:0042796">
    <property type="term" value="P:snRNA transcription by RNA polymerase III"/>
    <property type="evidence" value="ECO:0007669"/>
    <property type="project" value="TreeGrafter"/>
</dbReference>
<evidence type="ECO:0000256" key="2">
    <source>
        <dbReference type="ARBA" id="ARBA00010410"/>
    </source>
</evidence>
<accession>D2UXV4</accession>
<organism evidence="9">
    <name type="scientific">Naegleria gruberi</name>
    <name type="common">Amoeba</name>
    <dbReference type="NCBI Taxonomy" id="5762"/>
    <lineage>
        <taxon>Eukaryota</taxon>
        <taxon>Discoba</taxon>
        <taxon>Heterolobosea</taxon>
        <taxon>Tetramitia</taxon>
        <taxon>Eutetramitia</taxon>
        <taxon>Vahlkampfiidae</taxon>
        <taxon>Naegleria</taxon>
    </lineage>
</organism>
<evidence type="ECO:0000256" key="5">
    <source>
        <dbReference type="ARBA" id="ARBA00023163"/>
    </source>
</evidence>
<evidence type="ECO:0000256" key="7">
    <source>
        <dbReference type="SAM" id="MobiDB-lite"/>
    </source>
</evidence>
<dbReference type="Pfam" id="PF12251">
    <property type="entry name" value="SNAPC3"/>
    <property type="match status" value="1"/>
</dbReference>
<dbReference type="GO" id="GO:0003681">
    <property type="term" value="F:bent DNA binding"/>
    <property type="evidence" value="ECO:0007669"/>
    <property type="project" value="TreeGrafter"/>
</dbReference>
<dbReference type="PANTHER" id="PTHR13421:SF16">
    <property type="entry name" value="SNRNA-ACTIVATING PROTEIN COMPLEX SUBUNIT 3"/>
    <property type="match status" value="1"/>
</dbReference>
<dbReference type="OrthoDB" id="3437960at2759"/>
<keyword evidence="9" id="KW-1185">Reference proteome</keyword>
<evidence type="ECO:0000313" key="9">
    <source>
        <dbReference type="Proteomes" id="UP000006671"/>
    </source>
</evidence>
<keyword evidence="3" id="KW-0805">Transcription regulation</keyword>
<feature type="compositionally biased region" description="Low complexity" evidence="7">
    <location>
        <begin position="24"/>
        <end position="33"/>
    </location>
</feature>
<dbReference type="GO" id="GO:0001006">
    <property type="term" value="F:RNA polymerase III type 3 promoter sequence-specific DNA binding"/>
    <property type="evidence" value="ECO:0007669"/>
    <property type="project" value="TreeGrafter"/>
</dbReference>
<protein>
    <submittedName>
        <fullName evidence="8">Predicted protein</fullName>
    </submittedName>
</protein>
<dbReference type="STRING" id="5762.D2UXV4"/>
<dbReference type="eggNOG" id="KOG2664">
    <property type="taxonomic scope" value="Eukaryota"/>
</dbReference>
<dbReference type="GO" id="GO:0005634">
    <property type="term" value="C:nucleus"/>
    <property type="evidence" value="ECO:0007669"/>
    <property type="project" value="UniProtKB-SubCell"/>
</dbReference>
<comment type="similarity">
    <text evidence="2">Belongs to the SNAPC3/SRD2 family.</text>
</comment>
<dbReference type="GO" id="GO:0000978">
    <property type="term" value="F:RNA polymerase II cis-regulatory region sequence-specific DNA binding"/>
    <property type="evidence" value="ECO:0007669"/>
    <property type="project" value="TreeGrafter"/>
</dbReference>
<dbReference type="Proteomes" id="UP000006671">
    <property type="component" value="Unassembled WGS sequence"/>
</dbReference>
<dbReference type="PANTHER" id="PTHR13421">
    <property type="entry name" value="SNRNA-ACTIVATING PROTEIN COMPLEX SUBUNIT 3"/>
    <property type="match status" value="1"/>
</dbReference>
<dbReference type="GO" id="GO:0019185">
    <property type="term" value="C:snRNA-activating protein complex"/>
    <property type="evidence" value="ECO:0007669"/>
    <property type="project" value="TreeGrafter"/>
</dbReference>
<dbReference type="GeneID" id="8849519"/>
<reference evidence="8 9" key="1">
    <citation type="journal article" date="2010" name="Cell">
        <title>The genome of Naegleria gruberi illuminates early eukaryotic versatility.</title>
        <authorList>
            <person name="Fritz-Laylin L.K."/>
            <person name="Prochnik S.E."/>
            <person name="Ginger M.L."/>
            <person name="Dacks J.B."/>
            <person name="Carpenter M.L."/>
            <person name="Field M.C."/>
            <person name="Kuo A."/>
            <person name="Paredez A."/>
            <person name="Chapman J."/>
            <person name="Pham J."/>
            <person name="Shu S."/>
            <person name="Neupane R."/>
            <person name="Cipriano M."/>
            <person name="Mancuso J."/>
            <person name="Tu H."/>
            <person name="Salamov A."/>
            <person name="Lindquist E."/>
            <person name="Shapiro H."/>
            <person name="Lucas S."/>
            <person name="Grigoriev I.V."/>
            <person name="Cande W.Z."/>
            <person name="Fulton C."/>
            <person name="Rokhsar D.S."/>
            <person name="Dawson S.C."/>
        </authorList>
    </citation>
    <scope>NUCLEOTIDE SEQUENCE [LARGE SCALE GENOMIC DNA]</scope>
    <source>
        <strain evidence="8 9">NEG-M</strain>
    </source>
</reference>
<dbReference type="GO" id="GO:0001046">
    <property type="term" value="F:core promoter sequence-specific DNA binding"/>
    <property type="evidence" value="ECO:0007669"/>
    <property type="project" value="TreeGrafter"/>
</dbReference>
<dbReference type="AlphaFoldDB" id="D2UXV4"/>
<proteinExistence type="inferred from homology"/>
<keyword evidence="6" id="KW-0539">Nucleus</keyword>
<evidence type="ECO:0000256" key="6">
    <source>
        <dbReference type="ARBA" id="ARBA00023242"/>
    </source>
</evidence>
<sequence>MDTTVQQDVASIIAASNCSGVGGNVQQVGSSSNKPKTRRGRPPKAQQKTASVVSSSHLHNVLEFKQTYSRLLRKQQEIMEQKRPKSLLDTSLMSINDLMNDLSDDEEDISSGTNQQPVAGSENFNNLMEEDELEDMMSTTATRTNNNNLLIIPPEKQSLRDLLQFKDLAIKKPEQIIEEAIRKELKRTRGMEDEIDMDVPNDVRKVIDFSRIPKFTTILEEMGESTEGTSQQCVYSITEEAKVENGYFLPKRNENFIAPTEEANYFGKYHKEKNEKVPLDEVVLQVAIYHPIRNTKVQEFMVLGSQKLTELRDCIDCISNTVFGDVNNYFTSSAYLFIENIFYNDRRIANNIDYSENIIEWMKTFEDGSTSKAHVFSSLKMEDVSFYDLSIRLNEPYIYCHHGNCMHYIVFTEMRIFNEKKDVNNLYAYPVRCFQAKPKRRKCGVCEIYQAKWVTFRDKFTSDDPSFFCDSCYRQFHYDHDGTLLYNDFNVFKYYCE</sequence>
<dbReference type="InParanoid" id="D2UXV4"/>
<dbReference type="GO" id="GO:0042795">
    <property type="term" value="P:snRNA transcription by RNA polymerase II"/>
    <property type="evidence" value="ECO:0007669"/>
    <property type="project" value="TreeGrafter"/>
</dbReference>
<dbReference type="RefSeq" id="XP_002683098.1">
    <property type="nucleotide sequence ID" value="XM_002683052.1"/>
</dbReference>
<dbReference type="KEGG" id="ngr:NAEGRDRAFT_61253"/>
<evidence type="ECO:0000256" key="4">
    <source>
        <dbReference type="ARBA" id="ARBA00023125"/>
    </source>
</evidence>
<evidence type="ECO:0000313" key="8">
    <source>
        <dbReference type="EMBL" id="EFC50354.1"/>
    </source>
</evidence>
<keyword evidence="5" id="KW-0804">Transcription</keyword>
<comment type="subcellular location">
    <subcellularLocation>
        <location evidence="1">Nucleus</location>
    </subcellularLocation>
</comment>